<protein>
    <submittedName>
        <fullName evidence="1">D-alanyl-D-alanine carboxypeptidase</fullName>
    </submittedName>
</protein>
<evidence type="ECO:0000313" key="2">
    <source>
        <dbReference type="Proteomes" id="UP000194143"/>
    </source>
</evidence>
<evidence type="ECO:0000313" key="1">
    <source>
        <dbReference type="EMBL" id="ARP57783.1"/>
    </source>
</evidence>
<keyword evidence="1" id="KW-0378">Hydrolase</keyword>
<proteinExistence type="predicted"/>
<name>A0A1W6WNJ1_BACTU</name>
<keyword evidence="2" id="KW-1185">Reference proteome</keyword>
<gene>
    <name evidence="1" type="ORF">CAB88_12155</name>
</gene>
<reference evidence="1 2" key="1">
    <citation type="submission" date="2017-04" db="EMBL/GenBank/DDBJ databases">
        <title>Complete Genome Sequence of Bacillus thuringiensis type Strain ATCC 10792.</title>
        <authorList>
            <person name="Oh D.-H."/>
            <person name="Park B.-J."/>
            <person name="Shuai W."/>
            <person name="Chelliah R."/>
        </authorList>
    </citation>
    <scope>NUCLEOTIDE SEQUENCE [LARGE SCALE GENOMIC DNA]</scope>
    <source>
        <strain evidence="1 2">ATCC 10792</strain>
    </source>
</reference>
<keyword evidence="1" id="KW-0121">Carboxypeptidase</keyword>
<dbReference type="AlphaFoldDB" id="A0A1W6WNJ1"/>
<accession>A0A1W6WNJ1</accession>
<sequence length="45" mass="5297">MIVVVKDYDNDFFKEGNEDTTDFSLIKGDTLQQVEELEEELKRKS</sequence>
<dbReference type="EMBL" id="CP021061">
    <property type="protein sequence ID" value="ARP57783.1"/>
    <property type="molecule type" value="Genomic_DNA"/>
</dbReference>
<organism evidence="1 2">
    <name type="scientific">Bacillus thuringiensis</name>
    <dbReference type="NCBI Taxonomy" id="1428"/>
    <lineage>
        <taxon>Bacteria</taxon>
        <taxon>Bacillati</taxon>
        <taxon>Bacillota</taxon>
        <taxon>Bacilli</taxon>
        <taxon>Bacillales</taxon>
        <taxon>Bacillaceae</taxon>
        <taxon>Bacillus</taxon>
        <taxon>Bacillus cereus group</taxon>
    </lineage>
</organism>
<dbReference type="Proteomes" id="UP000194143">
    <property type="component" value="Chromosome"/>
</dbReference>
<keyword evidence="1" id="KW-0645">Protease</keyword>
<dbReference type="GO" id="GO:0004180">
    <property type="term" value="F:carboxypeptidase activity"/>
    <property type="evidence" value="ECO:0007669"/>
    <property type="project" value="UniProtKB-KW"/>
</dbReference>